<dbReference type="InterPro" id="IPR024775">
    <property type="entry name" value="DinB-like"/>
</dbReference>
<evidence type="ECO:0000256" key="3">
    <source>
        <dbReference type="ARBA" id="ARBA00037882"/>
    </source>
</evidence>
<evidence type="ECO:0000313" key="9">
    <source>
        <dbReference type="Proteomes" id="UP000622648"/>
    </source>
</evidence>
<reference evidence="7 8" key="3">
    <citation type="submission" date="2019-03" db="EMBL/GenBank/DDBJ databases">
        <title>Genomic Encyclopedia of Type Strains, Phase IV (KMG-IV): sequencing the most valuable type-strain genomes for metagenomic binning, comparative biology and taxonomic classification.</title>
        <authorList>
            <person name="Goeker M."/>
        </authorList>
    </citation>
    <scope>NUCLEOTIDE SEQUENCE [LARGE SCALE GENOMIC DNA]</scope>
    <source>
        <strain evidence="7 8">DSM 103236</strain>
    </source>
</reference>
<dbReference type="EMBL" id="SLWO01000011">
    <property type="protein sequence ID" value="TCO18678.1"/>
    <property type="molecule type" value="Genomic_DNA"/>
</dbReference>
<dbReference type="PANTHER" id="PTHR23150">
    <property type="entry name" value="SULFATASE MODIFYING FACTOR 1, 2"/>
    <property type="match status" value="1"/>
</dbReference>
<dbReference type="OrthoDB" id="9768004at2"/>
<name>A0A4R2H1T9_9SPHI</name>
<evidence type="ECO:0000256" key="2">
    <source>
        <dbReference type="ARBA" id="ARBA00023004"/>
    </source>
</evidence>
<reference evidence="6" key="1">
    <citation type="journal article" date="2014" name="Int. J. Syst. Evol. Microbiol.">
        <title>Complete genome of a new Firmicutes species belonging to the dominant human colonic microbiota ('Ruminococcus bicirculans') reveals two chromosomes and a selective capacity to utilize plant glucans.</title>
        <authorList>
            <consortium name="NISC Comparative Sequencing Program"/>
            <person name="Wegmann U."/>
            <person name="Louis P."/>
            <person name="Goesmann A."/>
            <person name="Henrissat B."/>
            <person name="Duncan S.H."/>
            <person name="Flint H.J."/>
        </authorList>
    </citation>
    <scope>NUCLEOTIDE SEQUENCE</scope>
    <source>
        <strain evidence="6">CGMCC 1.15644</strain>
    </source>
</reference>
<dbReference type="RefSeq" id="WP_132536168.1">
    <property type="nucleotide sequence ID" value="NZ_BMJO01000010.1"/>
</dbReference>
<reference evidence="9" key="2">
    <citation type="journal article" date="2019" name="Int. J. Syst. Evol. Microbiol.">
        <title>The Global Catalogue of Microorganisms (GCM) 10K type strain sequencing project: providing services to taxonomists for standard genome sequencing and annotation.</title>
        <authorList>
            <consortium name="The Broad Institute Genomics Platform"/>
            <consortium name="The Broad Institute Genome Sequencing Center for Infectious Disease"/>
            <person name="Wu L."/>
            <person name="Ma J."/>
        </authorList>
    </citation>
    <scope>NUCLEOTIDE SEQUENCE [LARGE SCALE GENOMIC DNA]</scope>
    <source>
        <strain evidence="9">CGMCC 1.15644</strain>
    </source>
</reference>
<sequence length="382" mass="44806">MSLVDQFLTIRKYTESICEPLQTEDYVVQPIEDVSPPKWHLGHTTWFFETFILKPHGVNYQEYNPDYNFVFNSYYETVGARVIRTDRGNLSRPSVNEIYQYRHYVDEAMSSLLSETITDEVMELLILGFNHEQQHQELLLTDIKYILGNNPLFPVYSSDWIEHEEIQIQPDRIAVAEGVYEIGYAGSDFCFDNELNRHKVYLNDFEINATLETNGTYLDFIKAGGYSDFNYWHAEGWDWVKKNGIKAPMYWHDIDGAWFNYTYAGLLPLNMLHPVTHISYYEAYAFASWKGMRLPTEFEWEVAAKQFGWGKRWEWTESAYLPYPGFSKAPGAIGEYNGKFMVNQKVLRGASVATPKDHGRITYRNFFHPHLRWQFTGIRLAK</sequence>
<feature type="domain" description="Sulfatase-modifying factor enzyme-like" evidence="4">
    <location>
        <begin position="170"/>
        <end position="305"/>
    </location>
</feature>
<dbReference type="InterPro" id="IPR051043">
    <property type="entry name" value="Sulfatase_Mod_Factor_Kinase"/>
</dbReference>
<comment type="pathway">
    <text evidence="3">Amino-acid biosynthesis; ergothioneine biosynthesis.</text>
</comment>
<dbReference type="InterPro" id="IPR005532">
    <property type="entry name" value="SUMF_dom"/>
</dbReference>
<dbReference type="EMBL" id="BMJO01000010">
    <property type="protein sequence ID" value="GGE69980.1"/>
    <property type="molecule type" value="Genomic_DNA"/>
</dbReference>
<evidence type="ECO:0000256" key="1">
    <source>
        <dbReference type="ARBA" id="ARBA00023002"/>
    </source>
</evidence>
<evidence type="ECO:0000313" key="6">
    <source>
        <dbReference type="EMBL" id="GGE69980.1"/>
    </source>
</evidence>
<dbReference type="Gene3D" id="3.90.1580.10">
    <property type="entry name" value="paralog of FGE (formylglycine-generating enzyme)"/>
    <property type="match status" value="2"/>
</dbReference>
<dbReference type="SUPFAM" id="SSF56436">
    <property type="entry name" value="C-type lectin-like"/>
    <property type="match status" value="1"/>
</dbReference>
<evidence type="ECO:0000259" key="5">
    <source>
        <dbReference type="Pfam" id="PF12867"/>
    </source>
</evidence>
<dbReference type="GO" id="GO:0052699">
    <property type="term" value="P:ergothioneine biosynthetic process"/>
    <property type="evidence" value="ECO:0007669"/>
    <property type="project" value="InterPro"/>
</dbReference>
<protein>
    <submittedName>
        <fullName evidence="7">Ergothioneine biosynthesis protein EgtB</fullName>
    </submittedName>
</protein>
<dbReference type="InterPro" id="IPR017806">
    <property type="entry name" value="EgtB"/>
</dbReference>
<evidence type="ECO:0000313" key="8">
    <source>
        <dbReference type="Proteomes" id="UP000295684"/>
    </source>
</evidence>
<organism evidence="7 8">
    <name type="scientific">Pedobacter psychrotolerans</name>
    <dbReference type="NCBI Taxonomy" id="1843235"/>
    <lineage>
        <taxon>Bacteria</taxon>
        <taxon>Pseudomonadati</taxon>
        <taxon>Bacteroidota</taxon>
        <taxon>Sphingobacteriia</taxon>
        <taxon>Sphingobacteriales</taxon>
        <taxon>Sphingobacteriaceae</taxon>
        <taxon>Pedobacter</taxon>
    </lineage>
</organism>
<keyword evidence="9" id="KW-1185">Reference proteome</keyword>
<dbReference type="Proteomes" id="UP000295684">
    <property type="component" value="Unassembled WGS sequence"/>
</dbReference>
<keyword evidence="1" id="KW-0560">Oxidoreductase</keyword>
<accession>A0A4R2H1T9</accession>
<keyword evidence="2" id="KW-0408">Iron</keyword>
<dbReference type="PANTHER" id="PTHR23150:SF36">
    <property type="entry name" value="HERCYNINE OXYGENASE"/>
    <property type="match status" value="1"/>
</dbReference>
<dbReference type="Pfam" id="PF03781">
    <property type="entry name" value="FGE-sulfatase"/>
    <property type="match status" value="1"/>
</dbReference>
<evidence type="ECO:0000313" key="7">
    <source>
        <dbReference type="EMBL" id="TCO18678.1"/>
    </source>
</evidence>
<dbReference type="Proteomes" id="UP000622648">
    <property type="component" value="Unassembled WGS sequence"/>
</dbReference>
<reference evidence="6" key="4">
    <citation type="submission" date="2024-05" db="EMBL/GenBank/DDBJ databases">
        <authorList>
            <person name="Sun Q."/>
            <person name="Zhou Y."/>
        </authorList>
    </citation>
    <scope>NUCLEOTIDE SEQUENCE</scope>
    <source>
        <strain evidence="6">CGMCC 1.15644</strain>
    </source>
</reference>
<proteinExistence type="predicted"/>
<dbReference type="AlphaFoldDB" id="A0A4R2H1T9"/>
<comment type="caution">
    <text evidence="7">The sequence shown here is derived from an EMBL/GenBank/DDBJ whole genome shotgun (WGS) entry which is preliminary data.</text>
</comment>
<dbReference type="InterPro" id="IPR016187">
    <property type="entry name" value="CTDL_fold"/>
</dbReference>
<gene>
    <name evidence="7" type="ORF">EV200_11115</name>
    <name evidence="6" type="ORF">GCM10011413_40750</name>
</gene>
<feature type="domain" description="DinB-like" evidence="5">
    <location>
        <begin position="6"/>
        <end position="126"/>
    </location>
</feature>
<dbReference type="InterPro" id="IPR042095">
    <property type="entry name" value="SUMF_sf"/>
</dbReference>
<evidence type="ECO:0000259" key="4">
    <source>
        <dbReference type="Pfam" id="PF03781"/>
    </source>
</evidence>
<dbReference type="NCBIfam" id="TIGR03440">
    <property type="entry name" value="egtB_TIGR03440"/>
    <property type="match status" value="1"/>
</dbReference>
<dbReference type="Pfam" id="PF12867">
    <property type="entry name" value="DinB_2"/>
    <property type="match status" value="1"/>
</dbReference>